<evidence type="ECO:0000313" key="2">
    <source>
        <dbReference type="Proteomes" id="UP000679779"/>
    </source>
</evidence>
<comment type="caution">
    <text evidence="1">The sequence shown here is derived from an EMBL/GenBank/DDBJ whole genome shotgun (WGS) entry which is preliminary data.</text>
</comment>
<protein>
    <submittedName>
        <fullName evidence="1">Glycosyl transferase</fullName>
    </submittedName>
</protein>
<dbReference type="Proteomes" id="UP000679779">
    <property type="component" value="Unassembled WGS sequence"/>
</dbReference>
<dbReference type="RefSeq" id="WP_160043949.1">
    <property type="nucleotide sequence ID" value="NZ_BORQ01000010.1"/>
</dbReference>
<evidence type="ECO:0000313" key="1">
    <source>
        <dbReference type="EMBL" id="GIO34435.1"/>
    </source>
</evidence>
<organism evidence="1 2">
    <name type="scientific">Paenibacillus albilobatus</name>
    <dbReference type="NCBI Taxonomy" id="2716884"/>
    <lineage>
        <taxon>Bacteria</taxon>
        <taxon>Bacillati</taxon>
        <taxon>Bacillota</taxon>
        <taxon>Bacilli</taxon>
        <taxon>Bacillales</taxon>
        <taxon>Paenibacillaceae</taxon>
        <taxon>Paenibacillus</taxon>
    </lineage>
</organism>
<dbReference type="GO" id="GO:0005975">
    <property type="term" value="P:carbohydrate metabolic process"/>
    <property type="evidence" value="ECO:0007669"/>
    <property type="project" value="InterPro"/>
</dbReference>
<dbReference type="GO" id="GO:0016740">
    <property type="term" value="F:transferase activity"/>
    <property type="evidence" value="ECO:0007669"/>
    <property type="project" value="UniProtKB-KW"/>
</dbReference>
<gene>
    <name evidence="1" type="ORF">J2TS6_55760</name>
</gene>
<accession>A0A920CCD3</accession>
<keyword evidence="1" id="KW-0808">Transferase</keyword>
<proteinExistence type="predicted"/>
<dbReference type="SUPFAM" id="SSF48208">
    <property type="entry name" value="Six-hairpin glycosidases"/>
    <property type="match status" value="2"/>
</dbReference>
<reference evidence="1" key="1">
    <citation type="submission" date="2021-03" db="EMBL/GenBank/DDBJ databases">
        <title>Antimicrobial resistance genes in bacteria isolated from Japanese honey, and their potential for conferring macrolide and lincosamide resistance in the American foulbrood pathogen Paenibacillus larvae.</title>
        <authorList>
            <person name="Okamoto M."/>
            <person name="Kumagai M."/>
            <person name="Kanamori H."/>
            <person name="Takamatsu D."/>
        </authorList>
    </citation>
    <scope>NUCLEOTIDE SEQUENCE</scope>
    <source>
        <strain evidence="1">J2TS6</strain>
    </source>
</reference>
<sequence>MERPSVRFDHLEKMTDDTGILEHGLGSIPRRNEGYSTDDQARALWVCLEWSGSCGKEDQKRLERLAETYIAFLLWAQKEDGHFHNNFAYDRSKEPETPSDDCLGRCLWACARAMAAKPAPSFAFAAESIFRKALGQAHHMRYPRGWAYALAAFGLLQRSGYDVDLTNRIRETAERLAGLYHRHSAPDWSWYEPEITYSNALLPWGMLWAHEILKRTDLLDIALRSLDFLIGLSQNDAGQIRPIGSKGWCRPGDRALWDQQPIDVMKLALAAAKAYELTKTPKYESIVTKCRDWFYGGNDLGAPMVREKDGSCCDGLNADGPNVNCGAEAVVSYLLTEAIYKKTINQQA</sequence>
<dbReference type="AlphaFoldDB" id="A0A920CCD3"/>
<name>A0A920CCD3_9BACL</name>
<dbReference type="InterPro" id="IPR008928">
    <property type="entry name" value="6-hairpin_glycosidase_sf"/>
</dbReference>
<dbReference type="EMBL" id="BORQ01000010">
    <property type="protein sequence ID" value="GIO34435.1"/>
    <property type="molecule type" value="Genomic_DNA"/>
</dbReference>
<keyword evidence="2" id="KW-1185">Reference proteome</keyword>